<dbReference type="RefSeq" id="WP_163179523.1">
    <property type="nucleotide sequence ID" value="NZ_JAAIWM010000003.1"/>
</dbReference>
<organism evidence="1 2">
    <name type="scientific">Bacillus mesophilus</name>
    <dbReference type="NCBI Taxonomy" id="1808955"/>
    <lineage>
        <taxon>Bacteria</taxon>
        <taxon>Bacillati</taxon>
        <taxon>Bacillota</taxon>
        <taxon>Bacilli</taxon>
        <taxon>Bacillales</taxon>
        <taxon>Bacillaceae</taxon>
        <taxon>Bacillus</taxon>
    </lineage>
</organism>
<keyword evidence="2" id="KW-1185">Reference proteome</keyword>
<dbReference type="AlphaFoldDB" id="A0A6M0Q6R5"/>
<name>A0A6M0Q6R5_9BACI</name>
<dbReference type="EMBL" id="JAAIWM010000003">
    <property type="protein sequence ID" value="NEY72046.1"/>
    <property type="molecule type" value="Genomic_DNA"/>
</dbReference>
<proteinExistence type="predicted"/>
<evidence type="ECO:0000313" key="1">
    <source>
        <dbReference type="EMBL" id="NEY72046.1"/>
    </source>
</evidence>
<accession>A0A6M0Q6R5</accession>
<evidence type="ECO:0000313" key="2">
    <source>
        <dbReference type="Proteomes" id="UP000481043"/>
    </source>
</evidence>
<reference evidence="1 2" key="1">
    <citation type="submission" date="2020-02" db="EMBL/GenBank/DDBJ databases">
        <title>Bacillus aquiflavi sp. nov., isolated from yellow water of strong flavor Chinese baijiu in Yibin region of China.</title>
        <authorList>
            <person name="Xie J."/>
        </authorList>
    </citation>
    <scope>NUCLEOTIDE SEQUENCE [LARGE SCALE GENOMIC DNA]</scope>
    <source>
        <strain evidence="1 2">SA4</strain>
    </source>
</reference>
<gene>
    <name evidence="1" type="ORF">G4D63_09955</name>
</gene>
<dbReference type="Proteomes" id="UP000481043">
    <property type="component" value="Unassembled WGS sequence"/>
</dbReference>
<comment type="caution">
    <text evidence="1">The sequence shown here is derived from an EMBL/GenBank/DDBJ whole genome shotgun (WGS) entry which is preliminary data.</text>
</comment>
<protein>
    <recommendedName>
        <fullName evidence="3">DUF5666 domain-containing protein</fullName>
    </recommendedName>
</protein>
<sequence length="189" mass="20867">MKFEKTAIKLGTITLLVTGILFGSTVGGLQEEVYAKSAVVKKSTSVKAKGTFIGLADNQSFEVKFDQDTKIIRLLEKNKHLIKGLKKGDLITISYWVNVKGQNILGSTVKKETIKKGTKSTSVRASGTYMGMADQQSFEVKIGKNYKMIRITGDNKHKIKGLKKGDSITFTYWVNVKGQNILGTTLKKK</sequence>
<evidence type="ECO:0008006" key="3">
    <source>
        <dbReference type="Google" id="ProtNLM"/>
    </source>
</evidence>